<dbReference type="GO" id="GO:0006351">
    <property type="term" value="P:DNA-templated transcription"/>
    <property type="evidence" value="ECO:0007669"/>
    <property type="project" value="TreeGrafter"/>
</dbReference>
<comment type="similarity">
    <text evidence="1">Belongs to the LysR transcriptional regulatory family.</text>
</comment>
<organism evidence="6">
    <name type="scientific">Castellaniella ginsengisoli</name>
    <dbReference type="NCBI Taxonomy" id="546114"/>
    <lineage>
        <taxon>Bacteria</taxon>
        <taxon>Pseudomonadati</taxon>
        <taxon>Pseudomonadota</taxon>
        <taxon>Betaproteobacteria</taxon>
        <taxon>Burkholderiales</taxon>
        <taxon>Alcaligenaceae</taxon>
        <taxon>Castellaniella</taxon>
    </lineage>
</organism>
<dbReference type="SUPFAM" id="SSF46785">
    <property type="entry name" value="Winged helix' DNA-binding domain"/>
    <property type="match status" value="1"/>
</dbReference>
<feature type="domain" description="HTH lysR-type" evidence="5">
    <location>
        <begin position="1"/>
        <end position="59"/>
    </location>
</feature>
<dbReference type="SUPFAM" id="SSF53850">
    <property type="entry name" value="Periplasmic binding protein-like II"/>
    <property type="match status" value="1"/>
</dbReference>
<evidence type="ECO:0000259" key="5">
    <source>
        <dbReference type="PROSITE" id="PS50931"/>
    </source>
</evidence>
<evidence type="ECO:0000256" key="2">
    <source>
        <dbReference type="ARBA" id="ARBA00023015"/>
    </source>
</evidence>
<dbReference type="AlphaFoldDB" id="A0AB39CLG0"/>
<dbReference type="InterPro" id="IPR000847">
    <property type="entry name" value="LysR_HTH_N"/>
</dbReference>
<keyword evidence="2" id="KW-0805">Transcription regulation</keyword>
<dbReference type="EMBL" id="CP158252">
    <property type="protein sequence ID" value="XDJ42815.1"/>
    <property type="molecule type" value="Genomic_DNA"/>
</dbReference>
<evidence type="ECO:0000256" key="4">
    <source>
        <dbReference type="ARBA" id="ARBA00023163"/>
    </source>
</evidence>
<dbReference type="Gene3D" id="3.40.190.290">
    <property type="match status" value="1"/>
</dbReference>
<dbReference type="Pfam" id="PF00126">
    <property type="entry name" value="HTH_1"/>
    <property type="match status" value="1"/>
</dbReference>
<evidence type="ECO:0000256" key="3">
    <source>
        <dbReference type="ARBA" id="ARBA00023125"/>
    </source>
</evidence>
<dbReference type="PANTHER" id="PTHR30537">
    <property type="entry name" value="HTH-TYPE TRANSCRIPTIONAL REGULATOR"/>
    <property type="match status" value="1"/>
</dbReference>
<sequence>MDRLLAMQVFERVAREGGFAAAARALDISPPVVTRLVAELETQLGTRLFQRTTRRVSLTEAGEAYLARVHQILQDVEEADAIASAHTHSLAGRLRVHTQPVLASYVIAPLLSGFRQRHPGIVIDIDVETYRNPPIEDYDITLMGVDADFDAGIVARKIFESEAILVAAPAYVARKGAPRQPDDLSRHACLRLKKPGEPPGAWRMWRDADPKHVIDVDIEPVLSANHTDTLLRAALDGAGITSISMDIIAPYLARGDMVRVLSPWVTGRLAMYAALPSRKFIPQRSRVFLDYLAERMRAQHAQASEAGAAG</sequence>
<dbReference type="PANTHER" id="PTHR30537:SF5">
    <property type="entry name" value="HTH-TYPE TRANSCRIPTIONAL ACTIVATOR TTDR-RELATED"/>
    <property type="match status" value="1"/>
</dbReference>
<reference evidence="6" key="1">
    <citation type="submission" date="2024-05" db="EMBL/GenBank/DDBJ databases">
        <authorList>
            <person name="Luo Y.-C."/>
            <person name="Nicholds J."/>
            <person name="Mortimer T."/>
            <person name="Maboni G."/>
        </authorList>
    </citation>
    <scope>NUCLEOTIDE SEQUENCE</scope>
    <source>
        <strain evidence="6">153920</strain>
    </source>
</reference>
<accession>A0AB39CLG0</accession>
<dbReference type="InterPro" id="IPR036388">
    <property type="entry name" value="WH-like_DNA-bd_sf"/>
</dbReference>
<evidence type="ECO:0000256" key="1">
    <source>
        <dbReference type="ARBA" id="ARBA00009437"/>
    </source>
</evidence>
<keyword evidence="3" id="KW-0238">DNA-binding</keyword>
<keyword evidence="4" id="KW-0804">Transcription</keyword>
<dbReference type="InterPro" id="IPR036390">
    <property type="entry name" value="WH_DNA-bd_sf"/>
</dbReference>
<proteinExistence type="inferred from homology"/>
<dbReference type="FunFam" id="1.10.10.10:FF:000001">
    <property type="entry name" value="LysR family transcriptional regulator"/>
    <property type="match status" value="1"/>
</dbReference>
<gene>
    <name evidence="6" type="ORF">ABRY99_04375</name>
</gene>
<dbReference type="PRINTS" id="PR00039">
    <property type="entry name" value="HTHLYSR"/>
</dbReference>
<dbReference type="InterPro" id="IPR058163">
    <property type="entry name" value="LysR-type_TF_proteobact-type"/>
</dbReference>
<dbReference type="RefSeq" id="WP_368643825.1">
    <property type="nucleotide sequence ID" value="NZ_CP158252.1"/>
</dbReference>
<dbReference type="GO" id="GO:0043565">
    <property type="term" value="F:sequence-specific DNA binding"/>
    <property type="evidence" value="ECO:0007669"/>
    <property type="project" value="TreeGrafter"/>
</dbReference>
<evidence type="ECO:0000313" key="6">
    <source>
        <dbReference type="EMBL" id="XDJ42815.1"/>
    </source>
</evidence>
<protein>
    <submittedName>
        <fullName evidence="6">LysR family transcriptional regulator</fullName>
    </submittedName>
</protein>
<dbReference type="CDD" id="cd08422">
    <property type="entry name" value="PBP2_CrgA_like"/>
    <property type="match status" value="1"/>
</dbReference>
<dbReference type="Pfam" id="PF03466">
    <property type="entry name" value="LysR_substrate"/>
    <property type="match status" value="1"/>
</dbReference>
<dbReference type="GO" id="GO:0003700">
    <property type="term" value="F:DNA-binding transcription factor activity"/>
    <property type="evidence" value="ECO:0007669"/>
    <property type="project" value="InterPro"/>
</dbReference>
<dbReference type="InterPro" id="IPR005119">
    <property type="entry name" value="LysR_subst-bd"/>
</dbReference>
<dbReference type="PROSITE" id="PS50931">
    <property type="entry name" value="HTH_LYSR"/>
    <property type="match status" value="1"/>
</dbReference>
<dbReference type="Gene3D" id="1.10.10.10">
    <property type="entry name" value="Winged helix-like DNA-binding domain superfamily/Winged helix DNA-binding domain"/>
    <property type="match status" value="1"/>
</dbReference>
<name>A0AB39CLG0_9BURK</name>